<dbReference type="PANTHER" id="PTHR43252">
    <property type="entry name" value="TRANSCRIPTIONAL REGULATOR YQJI"/>
    <property type="match status" value="1"/>
</dbReference>
<protein>
    <recommendedName>
        <fullName evidence="5">PadR family transcriptional regulator</fullName>
    </recommendedName>
</protein>
<organism evidence="3 4">
    <name type="scientific">Mycolicibacterium hippocampi</name>
    <dbReference type="NCBI Taxonomy" id="659824"/>
    <lineage>
        <taxon>Bacteria</taxon>
        <taxon>Bacillati</taxon>
        <taxon>Actinomycetota</taxon>
        <taxon>Actinomycetes</taxon>
        <taxon>Mycobacteriales</taxon>
        <taxon>Mycobacteriaceae</taxon>
        <taxon>Mycolicibacterium</taxon>
    </lineage>
</organism>
<dbReference type="Pfam" id="PF03551">
    <property type="entry name" value="PadR"/>
    <property type="match status" value="1"/>
</dbReference>
<dbReference type="InterPro" id="IPR036388">
    <property type="entry name" value="WH-like_DNA-bd_sf"/>
</dbReference>
<accession>A0A7I9ZUL5</accession>
<gene>
    <name evidence="3" type="ORF">MHIP_51170</name>
</gene>
<dbReference type="EMBL" id="BLLB01000002">
    <property type="protein sequence ID" value="GFH04634.1"/>
    <property type="molecule type" value="Genomic_DNA"/>
</dbReference>
<dbReference type="Pfam" id="PF10400">
    <property type="entry name" value="Vir_act_alpha_C"/>
    <property type="match status" value="1"/>
</dbReference>
<evidence type="ECO:0000313" key="4">
    <source>
        <dbReference type="Proteomes" id="UP000465304"/>
    </source>
</evidence>
<evidence type="ECO:0000313" key="3">
    <source>
        <dbReference type="EMBL" id="GFH04634.1"/>
    </source>
</evidence>
<proteinExistence type="predicted"/>
<dbReference type="AlphaFoldDB" id="A0A7I9ZUL5"/>
<dbReference type="SUPFAM" id="SSF46785">
    <property type="entry name" value="Winged helix' DNA-binding domain"/>
    <property type="match status" value="1"/>
</dbReference>
<evidence type="ECO:0008006" key="5">
    <source>
        <dbReference type="Google" id="ProtNLM"/>
    </source>
</evidence>
<reference evidence="3 4" key="1">
    <citation type="journal article" date="2019" name="Emerg. Microbes Infect.">
        <title>Comprehensive subspecies identification of 175 nontuberculous mycobacteria species based on 7547 genomic profiles.</title>
        <authorList>
            <person name="Matsumoto Y."/>
            <person name="Kinjo T."/>
            <person name="Motooka D."/>
            <person name="Nabeya D."/>
            <person name="Jung N."/>
            <person name="Uechi K."/>
            <person name="Horii T."/>
            <person name="Iida T."/>
            <person name="Fujita J."/>
            <person name="Nakamura S."/>
        </authorList>
    </citation>
    <scope>NUCLEOTIDE SEQUENCE [LARGE SCALE GENOMIC DNA]</scope>
    <source>
        <strain evidence="3 4">JCM 30996</strain>
    </source>
</reference>
<feature type="domain" description="Transcription regulator PadR N-terminal" evidence="1">
    <location>
        <begin position="19"/>
        <end position="92"/>
    </location>
</feature>
<dbReference type="InterPro" id="IPR018309">
    <property type="entry name" value="Tscrpt_reg_PadR_C"/>
</dbReference>
<dbReference type="Proteomes" id="UP000465304">
    <property type="component" value="Unassembled WGS sequence"/>
</dbReference>
<evidence type="ECO:0000259" key="2">
    <source>
        <dbReference type="Pfam" id="PF10400"/>
    </source>
</evidence>
<sequence>MHRRGEDRYAAPVALPHAILVSLCEQSSSGYELARRFDRSIGYFWAATHQQIYRTLRSMVDDGWVHVAEVAQHGRPDKKVYTVSDSGRAELARWISAPLVGRGGSVADSRTRDLAVKIRGAAYGDIDAIRSQAMSLRSERAELLEAYRGFEKTQFPDPRSVTGADLHQYLVLRGGIRAEESALGWLDEVVPALDRIR</sequence>
<name>A0A7I9ZUL5_9MYCO</name>
<dbReference type="InterPro" id="IPR036390">
    <property type="entry name" value="WH_DNA-bd_sf"/>
</dbReference>
<evidence type="ECO:0000259" key="1">
    <source>
        <dbReference type="Pfam" id="PF03551"/>
    </source>
</evidence>
<dbReference type="Gene3D" id="1.10.10.10">
    <property type="entry name" value="Winged helix-like DNA-binding domain superfamily/Winged helix DNA-binding domain"/>
    <property type="match status" value="1"/>
</dbReference>
<dbReference type="PANTHER" id="PTHR43252:SF4">
    <property type="entry name" value="TRANSCRIPTIONAL REGULATORY PROTEIN"/>
    <property type="match status" value="1"/>
</dbReference>
<dbReference type="Gene3D" id="6.10.140.190">
    <property type="match status" value="1"/>
</dbReference>
<comment type="caution">
    <text evidence="3">The sequence shown here is derived from an EMBL/GenBank/DDBJ whole genome shotgun (WGS) entry which is preliminary data.</text>
</comment>
<dbReference type="InterPro" id="IPR005149">
    <property type="entry name" value="Tscrpt_reg_PadR_N"/>
</dbReference>
<feature type="domain" description="Transcription regulator PadR C-terminal" evidence="2">
    <location>
        <begin position="113"/>
        <end position="193"/>
    </location>
</feature>
<keyword evidence="4" id="KW-1185">Reference proteome</keyword>